<accession>A0A1E5UFI7</accession>
<dbReference type="SUPFAM" id="SSF54909">
    <property type="entry name" value="Dimeric alpha+beta barrel"/>
    <property type="match status" value="1"/>
</dbReference>
<dbReference type="STRING" id="237258.SAMN04489756_11469"/>
<comment type="caution">
    <text evidence="3">The sequence shown here is derived from an EMBL/GenBank/DDBJ whole genome shotgun (WGS) entry which is preliminary data.</text>
</comment>
<evidence type="ECO:0000313" key="4">
    <source>
        <dbReference type="EMBL" id="PPZ92564.1"/>
    </source>
</evidence>
<evidence type="ECO:0000313" key="6">
    <source>
        <dbReference type="Proteomes" id="UP000238565"/>
    </source>
</evidence>
<evidence type="ECO:0000256" key="1">
    <source>
        <dbReference type="ARBA" id="ARBA00007689"/>
    </source>
</evidence>
<dbReference type="Pfam" id="PF03795">
    <property type="entry name" value="YCII"/>
    <property type="match status" value="1"/>
</dbReference>
<dbReference type="EMBL" id="PTPZ01000001">
    <property type="protein sequence ID" value="PPZ92564.1"/>
    <property type="molecule type" value="Genomic_DNA"/>
</dbReference>
<dbReference type="AlphaFoldDB" id="A0A1E5UFI7"/>
<feature type="domain" description="YCII-related" evidence="2">
    <location>
        <begin position="1"/>
        <end position="84"/>
    </location>
</feature>
<dbReference type="EMBL" id="MKGI01000028">
    <property type="protein sequence ID" value="OEL11663.1"/>
    <property type="molecule type" value="Genomic_DNA"/>
</dbReference>
<sequence>MKTVVLYETAPDTTMEKMMEVFPAHQANEEIFVKAGKILGIGPFAIPGEGAMAIFTDRESAEEFVKGDPFVTTGLVSKVIIKEWHDELM</sequence>
<reference evidence="4 6" key="2">
    <citation type="submission" date="2018-02" db="EMBL/GenBank/DDBJ databases">
        <title>Draft genome sequence of bacterial isolates from marine environment.</title>
        <authorList>
            <person name="Singh S.K."/>
            <person name="Hill R."/>
            <person name="Major S."/>
            <person name="Cai H."/>
            <person name="Li Y."/>
        </authorList>
    </citation>
    <scope>NUCLEOTIDE SEQUENCE [LARGE SCALE GENOMIC DNA]</scope>
    <source>
        <strain evidence="4 6">IMET F</strain>
    </source>
</reference>
<dbReference type="InterPro" id="IPR005545">
    <property type="entry name" value="YCII"/>
</dbReference>
<protein>
    <submittedName>
        <fullName evidence="3">YCII-related domain protein</fullName>
    </submittedName>
</protein>
<proteinExistence type="inferred from homology"/>
<comment type="similarity">
    <text evidence="1">Belongs to the YciI family.</text>
</comment>
<dbReference type="InterPro" id="IPR011008">
    <property type="entry name" value="Dimeric_a/b-barrel"/>
</dbReference>
<evidence type="ECO:0000313" key="3">
    <source>
        <dbReference type="EMBL" id="OEL11663.1"/>
    </source>
</evidence>
<gene>
    <name evidence="3" type="ORF">BHF72_1799</name>
    <name evidence="4" type="ORF">C3729_00680</name>
</gene>
<dbReference type="Proteomes" id="UP000095601">
    <property type="component" value="Unassembled WGS sequence"/>
</dbReference>
<dbReference type="Proteomes" id="UP000238565">
    <property type="component" value="Unassembled WGS sequence"/>
</dbReference>
<keyword evidence="5" id="KW-1185">Reference proteome</keyword>
<dbReference type="KEGG" id="cnr:EB819_02425"/>
<evidence type="ECO:0000259" key="2">
    <source>
        <dbReference type="Pfam" id="PF03795"/>
    </source>
</evidence>
<dbReference type="OrthoDB" id="9797014at2"/>
<name>A0A1E5UFI7_9FLAO</name>
<dbReference type="RefSeq" id="WP_069797596.1">
    <property type="nucleotide sequence ID" value="NZ_CP034157.1"/>
</dbReference>
<dbReference type="Gene3D" id="3.30.70.1060">
    <property type="entry name" value="Dimeric alpha+beta barrel"/>
    <property type="match status" value="1"/>
</dbReference>
<organism evidence="3 5">
    <name type="scientific">Cloacibacterium normanense</name>
    <dbReference type="NCBI Taxonomy" id="237258"/>
    <lineage>
        <taxon>Bacteria</taxon>
        <taxon>Pseudomonadati</taxon>
        <taxon>Bacteroidota</taxon>
        <taxon>Flavobacteriia</taxon>
        <taxon>Flavobacteriales</taxon>
        <taxon>Weeksellaceae</taxon>
    </lineage>
</organism>
<evidence type="ECO:0000313" key="5">
    <source>
        <dbReference type="Proteomes" id="UP000095601"/>
    </source>
</evidence>
<reference evidence="3 5" key="1">
    <citation type="submission" date="2016-09" db="EMBL/GenBank/DDBJ databases">
        <authorList>
            <person name="Capua I."/>
            <person name="De Benedictis P."/>
            <person name="Joannis T."/>
            <person name="Lombin L.H."/>
            <person name="Cattoli G."/>
        </authorList>
    </citation>
    <scope>NUCLEOTIDE SEQUENCE [LARGE SCALE GENOMIC DNA]</scope>
    <source>
        <strain evidence="3 5">NRS-1</strain>
    </source>
</reference>